<dbReference type="Proteomes" id="UP000286063">
    <property type="component" value="Unassembled WGS sequence"/>
</dbReference>
<evidence type="ECO:0000313" key="2">
    <source>
        <dbReference type="EMBL" id="RGY15937.1"/>
    </source>
</evidence>
<dbReference type="PROSITE" id="PS51257">
    <property type="entry name" value="PROKAR_LIPOPROTEIN"/>
    <property type="match status" value="1"/>
</dbReference>
<evidence type="ECO:0000313" key="4">
    <source>
        <dbReference type="Proteomes" id="UP000286063"/>
    </source>
</evidence>
<dbReference type="Proteomes" id="UP000283589">
    <property type="component" value="Unassembled WGS sequence"/>
</dbReference>
<comment type="caution">
    <text evidence="1">The sequence shown here is derived from an EMBL/GenBank/DDBJ whole genome shotgun (WGS) entry which is preliminary data.</text>
</comment>
<sequence>MKRYIIMMIFMAGLIFVSCYDKDNTIHRIPDLVIENVTGGSVKTGEVIEITPKCVMGGEEVECTYNWYRYRDTVLELISEDSHLEWRVDTVGSVTLEVEATHVESGIQAVLTFYYSITPRINGGWLILKETMDGNTDMDVSLIQANGIEFAADQLSLALGESMKGKPVSLLYTESYQWYNPESGTTEKSQKCLIPVSQKDILMYRVADEKVLARNEELFFEMPDFGSSNISSFMQLAQSGGLICDGKAYLRSNVAFMPALLGNYHLAPNVVCWKYSNPMLVYDELNTSFGLLVGSSNFSTTMEIKYFADDYQPDDDLRISPNRMDAELIYLGQTDKSILSDPNKQGYGTAYALMKKNGDANNLLLYGLTVAEWYNATYGPIRFARTIPVSRCEAFATADFYTMHQTNNLIYFIKDNQLSYYDIDNDEFVENIHTFEGEVTYCKYIGNDYDYNTATWLGELYENRFERLVVATSSGANYTVHVFDWSINEGLTLLPSEEVKGEGKVHFMLWFPRNTSNFFNSIYRYS</sequence>
<accession>A0A412WVQ7</accession>
<gene>
    <name evidence="1" type="ORF">DWW18_17500</name>
    <name evidence="2" type="ORF">DXA50_12450</name>
</gene>
<name>A0A412WVQ7_9BACT</name>
<reference evidence="3 4" key="1">
    <citation type="submission" date="2018-08" db="EMBL/GenBank/DDBJ databases">
        <title>A genome reference for cultivated species of the human gut microbiota.</title>
        <authorList>
            <person name="Zou Y."/>
            <person name="Xue W."/>
            <person name="Luo G."/>
        </authorList>
    </citation>
    <scope>NUCLEOTIDE SEQUENCE [LARGE SCALE GENOMIC DNA]</scope>
    <source>
        <strain evidence="1 3">AF14-49</strain>
        <strain evidence="2 4">OF02-7</strain>
    </source>
</reference>
<dbReference type="RefSeq" id="WP_117775191.1">
    <property type="nucleotide sequence ID" value="NZ_CALBWO010000024.1"/>
</dbReference>
<dbReference type="OrthoDB" id="1094335at2"/>
<proteinExistence type="predicted"/>
<dbReference type="EMBL" id="QSCR01000022">
    <property type="protein sequence ID" value="RGY15937.1"/>
    <property type="molecule type" value="Genomic_DNA"/>
</dbReference>
<dbReference type="EMBL" id="QRZA01000033">
    <property type="protein sequence ID" value="RGV31405.1"/>
    <property type="molecule type" value="Genomic_DNA"/>
</dbReference>
<evidence type="ECO:0000313" key="3">
    <source>
        <dbReference type="Proteomes" id="UP000283589"/>
    </source>
</evidence>
<evidence type="ECO:0000313" key="1">
    <source>
        <dbReference type="EMBL" id="RGV31405.1"/>
    </source>
</evidence>
<organism evidence="1 3">
    <name type="scientific">Butyricimonas virosa</name>
    <dbReference type="NCBI Taxonomy" id="544645"/>
    <lineage>
        <taxon>Bacteria</taxon>
        <taxon>Pseudomonadati</taxon>
        <taxon>Bacteroidota</taxon>
        <taxon>Bacteroidia</taxon>
        <taxon>Bacteroidales</taxon>
        <taxon>Odoribacteraceae</taxon>
        <taxon>Butyricimonas</taxon>
    </lineage>
</organism>
<dbReference type="AlphaFoldDB" id="A0A412WVQ7"/>
<protein>
    <submittedName>
        <fullName evidence="1">Uncharacterized protein</fullName>
    </submittedName>
</protein>